<keyword evidence="3" id="KW-1185">Reference proteome</keyword>
<dbReference type="Proteomes" id="UP000027195">
    <property type="component" value="Unassembled WGS sequence"/>
</dbReference>
<dbReference type="HOGENOM" id="CLU_023805_6_2_1"/>
<dbReference type="EMBL" id="KL198028">
    <property type="protein sequence ID" value="KDQ16274.1"/>
    <property type="molecule type" value="Genomic_DNA"/>
</dbReference>
<organism evidence="2 3">
    <name type="scientific">Botryobasidium botryosum (strain FD-172 SS1)</name>
    <dbReference type="NCBI Taxonomy" id="930990"/>
    <lineage>
        <taxon>Eukaryota</taxon>
        <taxon>Fungi</taxon>
        <taxon>Dikarya</taxon>
        <taxon>Basidiomycota</taxon>
        <taxon>Agaricomycotina</taxon>
        <taxon>Agaricomycetes</taxon>
        <taxon>Cantharellales</taxon>
        <taxon>Botryobasidiaceae</taxon>
        <taxon>Botryobasidium</taxon>
    </lineage>
</organism>
<reference evidence="3" key="1">
    <citation type="journal article" date="2014" name="Proc. Natl. Acad. Sci. U.S.A.">
        <title>Extensive sampling of basidiomycete genomes demonstrates inadequacy of the white-rot/brown-rot paradigm for wood decay fungi.</title>
        <authorList>
            <person name="Riley R."/>
            <person name="Salamov A.A."/>
            <person name="Brown D.W."/>
            <person name="Nagy L.G."/>
            <person name="Floudas D."/>
            <person name="Held B.W."/>
            <person name="Levasseur A."/>
            <person name="Lombard V."/>
            <person name="Morin E."/>
            <person name="Otillar R."/>
            <person name="Lindquist E.A."/>
            <person name="Sun H."/>
            <person name="LaButti K.M."/>
            <person name="Schmutz J."/>
            <person name="Jabbour D."/>
            <person name="Luo H."/>
            <person name="Baker S.E."/>
            <person name="Pisabarro A.G."/>
            <person name="Walton J.D."/>
            <person name="Blanchette R.A."/>
            <person name="Henrissat B."/>
            <person name="Martin F."/>
            <person name="Cullen D."/>
            <person name="Hibbett D.S."/>
            <person name="Grigoriev I.V."/>
        </authorList>
    </citation>
    <scope>NUCLEOTIDE SEQUENCE [LARGE SCALE GENOMIC DNA]</scope>
    <source>
        <strain evidence="3">FD-172 SS1</strain>
    </source>
</reference>
<gene>
    <name evidence="2" type="ORF">BOTBODRAFT_30974</name>
</gene>
<dbReference type="AlphaFoldDB" id="A0A067ML50"/>
<evidence type="ECO:0000256" key="1">
    <source>
        <dbReference type="SAM" id="MobiDB-lite"/>
    </source>
</evidence>
<protein>
    <recommendedName>
        <fullName evidence="4">G domain-containing protein</fullName>
    </recommendedName>
</protein>
<dbReference type="SUPFAM" id="SSF52540">
    <property type="entry name" value="P-loop containing nucleoside triphosphate hydrolases"/>
    <property type="match status" value="1"/>
</dbReference>
<dbReference type="Gene3D" id="3.40.50.300">
    <property type="entry name" value="P-loop containing nucleotide triphosphate hydrolases"/>
    <property type="match status" value="1"/>
</dbReference>
<name>A0A067ML50_BOTB1</name>
<dbReference type="OrthoDB" id="3172613at2759"/>
<sequence>MSDSDAVNVRAKFDRFRILIIGRANSGKTTILQAVCGTDQEPEVYDERGPVTVRPQPPTSPSPTPHPAKRSILSRFFSRKKRGESASTGPVLAPTADRGEHNINYELIFPGTNGFIFHDSRGFESGAVRERDIVQEFIRKRANHSILNERIHAIWYCFPVDTNRFQTELEFFAQIDTAGVPVIAIFTKFDSLDADAYEELCKELPHEQAFAEAEARADQIFDSTRLHLVRSQRHPPSGEVRLRNMHEKGEASRELIQKAMSELVDKTASSLDNNVLQQFLISVQQHNVELCIKYAVRGWGISVIQGYVDEAIANRTIIIKPNKDILANLLRWFPFTWVCLQLSTTCVHSDCGYFAQSLLLVHAIGNFSSLQRKFANEVLFLLSPYLTILAGSLSLELQVLNLAAAIVITAGKAFWLKSGQITPADFLATLDAYIEGGSADQVRVAILEAFKDGIGSISTDEGKEVFTQLILDNQMQHSGAEPPADREHP</sequence>
<evidence type="ECO:0000313" key="3">
    <source>
        <dbReference type="Proteomes" id="UP000027195"/>
    </source>
</evidence>
<dbReference type="InParanoid" id="A0A067ML50"/>
<evidence type="ECO:0000313" key="2">
    <source>
        <dbReference type="EMBL" id="KDQ16274.1"/>
    </source>
</evidence>
<proteinExistence type="predicted"/>
<feature type="compositionally biased region" description="Pro residues" evidence="1">
    <location>
        <begin position="55"/>
        <end position="66"/>
    </location>
</feature>
<accession>A0A067ML50</accession>
<dbReference type="InterPro" id="IPR027417">
    <property type="entry name" value="P-loop_NTPase"/>
</dbReference>
<feature type="region of interest" description="Disordered" evidence="1">
    <location>
        <begin position="41"/>
        <end position="70"/>
    </location>
</feature>
<evidence type="ECO:0008006" key="4">
    <source>
        <dbReference type="Google" id="ProtNLM"/>
    </source>
</evidence>